<accession>A0AAN7HJ62</accession>
<dbReference type="Proteomes" id="UP001303647">
    <property type="component" value="Unassembled WGS sequence"/>
</dbReference>
<reference evidence="1" key="2">
    <citation type="submission" date="2023-05" db="EMBL/GenBank/DDBJ databases">
        <authorList>
            <consortium name="Lawrence Berkeley National Laboratory"/>
            <person name="Steindorff A."/>
            <person name="Hensen N."/>
            <person name="Bonometti L."/>
            <person name="Westerberg I."/>
            <person name="Brannstrom I.O."/>
            <person name="Guillou S."/>
            <person name="Cros-Aarteil S."/>
            <person name="Calhoun S."/>
            <person name="Haridas S."/>
            <person name="Kuo A."/>
            <person name="Mondo S."/>
            <person name="Pangilinan J."/>
            <person name="Riley R."/>
            <person name="Labutti K."/>
            <person name="Andreopoulos B."/>
            <person name="Lipzen A."/>
            <person name="Chen C."/>
            <person name="Yanf M."/>
            <person name="Daum C."/>
            <person name="Ng V."/>
            <person name="Clum A."/>
            <person name="Ohm R."/>
            <person name="Martin F."/>
            <person name="Silar P."/>
            <person name="Natvig D."/>
            <person name="Lalanne C."/>
            <person name="Gautier V."/>
            <person name="Ament-Velasquez S.L."/>
            <person name="Kruys A."/>
            <person name="Hutchinson M.I."/>
            <person name="Powell A.J."/>
            <person name="Barry K."/>
            <person name="Miller A.N."/>
            <person name="Grigoriev I.V."/>
            <person name="Debuchy R."/>
            <person name="Gladieux P."/>
            <person name="Thoren M.H."/>
            <person name="Johannesson H."/>
        </authorList>
    </citation>
    <scope>NUCLEOTIDE SEQUENCE</scope>
    <source>
        <strain evidence="1">CBS 359.72</strain>
    </source>
</reference>
<dbReference type="AlphaFoldDB" id="A0AAN7HJ62"/>
<evidence type="ECO:0000313" key="2">
    <source>
        <dbReference type="Proteomes" id="UP001303647"/>
    </source>
</evidence>
<protein>
    <submittedName>
        <fullName evidence="1">Uncharacterized protein</fullName>
    </submittedName>
</protein>
<reference evidence="1" key="1">
    <citation type="journal article" date="2023" name="Mol. Phylogenet. Evol.">
        <title>Genome-scale phylogeny and comparative genomics of the fungal order Sordariales.</title>
        <authorList>
            <person name="Hensen N."/>
            <person name="Bonometti L."/>
            <person name="Westerberg I."/>
            <person name="Brannstrom I.O."/>
            <person name="Guillou S."/>
            <person name="Cros-Aarteil S."/>
            <person name="Calhoun S."/>
            <person name="Haridas S."/>
            <person name="Kuo A."/>
            <person name="Mondo S."/>
            <person name="Pangilinan J."/>
            <person name="Riley R."/>
            <person name="LaButti K."/>
            <person name="Andreopoulos B."/>
            <person name="Lipzen A."/>
            <person name="Chen C."/>
            <person name="Yan M."/>
            <person name="Daum C."/>
            <person name="Ng V."/>
            <person name="Clum A."/>
            <person name="Steindorff A."/>
            <person name="Ohm R.A."/>
            <person name="Martin F."/>
            <person name="Silar P."/>
            <person name="Natvig D.O."/>
            <person name="Lalanne C."/>
            <person name="Gautier V."/>
            <person name="Ament-Velasquez S.L."/>
            <person name="Kruys A."/>
            <person name="Hutchinson M.I."/>
            <person name="Powell A.J."/>
            <person name="Barry K."/>
            <person name="Miller A.N."/>
            <person name="Grigoriev I.V."/>
            <person name="Debuchy R."/>
            <person name="Gladieux P."/>
            <person name="Hiltunen Thoren M."/>
            <person name="Johannesson H."/>
        </authorList>
    </citation>
    <scope>NUCLEOTIDE SEQUENCE</scope>
    <source>
        <strain evidence="1">CBS 359.72</strain>
    </source>
</reference>
<comment type="caution">
    <text evidence="1">The sequence shown here is derived from an EMBL/GenBank/DDBJ whole genome shotgun (WGS) entry which is preliminary data.</text>
</comment>
<proteinExistence type="predicted"/>
<name>A0AAN7HJ62_9PEZI</name>
<evidence type="ECO:0000313" key="1">
    <source>
        <dbReference type="EMBL" id="KAK4244023.1"/>
    </source>
</evidence>
<keyword evidence="2" id="KW-1185">Reference proteome</keyword>
<gene>
    <name evidence="1" type="ORF">C7999DRAFT_17686</name>
</gene>
<dbReference type="EMBL" id="MU857764">
    <property type="protein sequence ID" value="KAK4244023.1"/>
    <property type="molecule type" value="Genomic_DNA"/>
</dbReference>
<organism evidence="1 2">
    <name type="scientific">Corynascus novoguineensis</name>
    <dbReference type="NCBI Taxonomy" id="1126955"/>
    <lineage>
        <taxon>Eukaryota</taxon>
        <taxon>Fungi</taxon>
        <taxon>Dikarya</taxon>
        <taxon>Ascomycota</taxon>
        <taxon>Pezizomycotina</taxon>
        <taxon>Sordariomycetes</taxon>
        <taxon>Sordariomycetidae</taxon>
        <taxon>Sordariales</taxon>
        <taxon>Chaetomiaceae</taxon>
        <taxon>Corynascus</taxon>
    </lineage>
</organism>
<sequence>MRFSYVPGLLDVPQRLSRTAYDGAACRAALRGEQMPSNLGNEVARLCLVRGIRHHAAFARSPDVAGLAAIPGQGLFARARNARLIMSDEIPPKEAMQPETYPYCIWHPAIAKEDTYRELAQRYPAMRYQVGRACAVAGYSQLYRELDLLPDVSIAEEARENRGSPGARDIFEAIMAAIVRYRVMDDATRTVKLDKPEAPAFLNADTVVLPTLAVRRKYGKQFEPDNCYLNITEDCGIDEETVEPEPAALSYEDAALLAGPLPLDLPSMNKKLLILCAAVNGNVDRYARLRRRDFFSWERSRAWVCLAHGCYQHSAMAAWLASSPGFIASLGLSDREHLMLRRAMHARRVMDGVADHLLDPSTVPDAELPYWIWHPIHAPAHILERLAAARPAMRPQCVRACIAADYRGVYGRIMDTEPPTPPDRLMMDDARAAGKTYYCEDLKRRQERLGLARPDVCTGYQNWMDALGASQNSEPLLTSETDRLRDTHWELYNHYGNEYDYGFYDGFDVSLEGINFFLSSPEEYKRSKLGLNKVSKR</sequence>